<gene>
    <name evidence="18" type="ORF">ACCQ41_02660</name>
</gene>
<dbReference type="InterPro" id="IPR025199">
    <property type="entry name" value="FtsK_4TM"/>
</dbReference>
<dbReference type="Pfam" id="PF01580">
    <property type="entry name" value="FtsK_SpoIIIE"/>
    <property type="match status" value="1"/>
</dbReference>
<comment type="function">
    <text evidence="13">Essential cell division protein that coordinates cell division and chromosome segregation. The N-terminus is involved in assembly of the cell-division machinery. The C-terminus functions as a DNA motor that moves dsDNA in an ATP-dependent manner towards the dif recombination site, which is located within the replication terminus region. Required for activation of the Xer recombinase, allowing activation of chromosome unlinking by recombination.</text>
</comment>
<dbReference type="PROSITE" id="PS50901">
    <property type="entry name" value="FTSK"/>
    <property type="match status" value="1"/>
</dbReference>
<dbReference type="PANTHER" id="PTHR22683:SF41">
    <property type="entry name" value="DNA TRANSLOCASE FTSK"/>
    <property type="match status" value="1"/>
</dbReference>
<evidence type="ECO:0000256" key="7">
    <source>
        <dbReference type="ARBA" id="ARBA00022829"/>
    </source>
</evidence>
<evidence type="ECO:0000256" key="8">
    <source>
        <dbReference type="ARBA" id="ARBA00022840"/>
    </source>
</evidence>
<keyword evidence="7" id="KW-0159">Chromosome partition</keyword>
<evidence type="ECO:0000256" key="13">
    <source>
        <dbReference type="ARBA" id="ARBA00024986"/>
    </source>
</evidence>
<evidence type="ECO:0000256" key="9">
    <source>
        <dbReference type="ARBA" id="ARBA00022989"/>
    </source>
</evidence>
<feature type="compositionally biased region" description="Basic residues" evidence="15">
    <location>
        <begin position="10"/>
        <end position="23"/>
    </location>
</feature>
<feature type="transmembrane region" description="Helical" evidence="16">
    <location>
        <begin position="70"/>
        <end position="90"/>
    </location>
</feature>
<dbReference type="InterPro" id="IPR036390">
    <property type="entry name" value="WH_DNA-bd_sf"/>
</dbReference>
<keyword evidence="19" id="KW-1185">Reference proteome</keyword>
<dbReference type="Gene3D" id="1.10.10.10">
    <property type="entry name" value="Winged helix-like DNA-binding domain superfamily/Winged helix DNA-binding domain"/>
    <property type="match status" value="1"/>
</dbReference>
<dbReference type="CDD" id="cd01127">
    <property type="entry name" value="TrwB_TraG_TraD_VirD4"/>
    <property type="match status" value="1"/>
</dbReference>
<dbReference type="PANTHER" id="PTHR22683">
    <property type="entry name" value="SPORULATION PROTEIN RELATED"/>
    <property type="match status" value="1"/>
</dbReference>
<keyword evidence="3" id="KW-1003">Cell membrane</keyword>
<feature type="binding site" evidence="14">
    <location>
        <begin position="454"/>
        <end position="461"/>
    </location>
    <ligand>
        <name>ATP</name>
        <dbReference type="ChEBI" id="CHEBI:30616"/>
    </ligand>
</feature>
<evidence type="ECO:0000256" key="3">
    <source>
        <dbReference type="ARBA" id="ARBA00022475"/>
    </source>
</evidence>
<dbReference type="Gene3D" id="3.30.980.40">
    <property type="match status" value="1"/>
</dbReference>
<keyword evidence="8 14" id="KW-0067">ATP-binding</keyword>
<dbReference type="Pfam" id="PF17854">
    <property type="entry name" value="FtsK_alpha"/>
    <property type="match status" value="1"/>
</dbReference>
<dbReference type="SUPFAM" id="SSF46785">
    <property type="entry name" value="Winged helix' DNA-binding domain"/>
    <property type="match status" value="1"/>
</dbReference>
<dbReference type="InterPro" id="IPR027417">
    <property type="entry name" value="P-loop_NTPase"/>
</dbReference>
<dbReference type="Pfam" id="PF13491">
    <property type="entry name" value="FtsK_4TM"/>
    <property type="match status" value="1"/>
</dbReference>
<feature type="domain" description="FtsK" evidence="17">
    <location>
        <begin position="437"/>
        <end position="628"/>
    </location>
</feature>
<dbReference type="InterPro" id="IPR050206">
    <property type="entry name" value="FtsK/SpoIIIE/SftA"/>
</dbReference>
<dbReference type="InterPro" id="IPR041027">
    <property type="entry name" value="FtsK_alpha"/>
</dbReference>
<dbReference type="RefSeq" id="WP_410030863.1">
    <property type="nucleotide sequence ID" value="NZ_JBGMEI010000002.1"/>
</dbReference>
<dbReference type="SUPFAM" id="SSF52540">
    <property type="entry name" value="P-loop containing nucleoside triphosphate hydrolases"/>
    <property type="match status" value="1"/>
</dbReference>
<feature type="transmembrane region" description="Helical" evidence="16">
    <location>
        <begin position="102"/>
        <end position="120"/>
    </location>
</feature>
<feature type="transmembrane region" description="Helical" evidence="16">
    <location>
        <begin position="29"/>
        <end position="50"/>
    </location>
</feature>
<evidence type="ECO:0000313" key="19">
    <source>
        <dbReference type="Proteomes" id="UP001637996"/>
    </source>
</evidence>
<name>A0ABW9M855_9FIRM</name>
<comment type="similarity">
    <text evidence="2">Belongs to the FtsK/SpoIIIE/SftA family.</text>
</comment>
<dbReference type="Pfam" id="PF09397">
    <property type="entry name" value="FtsK_gamma"/>
    <property type="match status" value="1"/>
</dbReference>
<evidence type="ECO:0000256" key="5">
    <source>
        <dbReference type="ARBA" id="ARBA00022692"/>
    </source>
</evidence>
<evidence type="ECO:0000256" key="10">
    <source>
        <dbReference type="ARBA" id="ARBA00023125"/>
    </source>
</evidence>
<evidence type="ECO:0000256" key="4">
    <source>
        <dbReference type="ARBA" id="ARBA00022618"/>
    </source>
</evidence>
<dbReference type="InterPro" id="IPR002543">
    <property type="entry name" value="FtsK_dom"/>
</dbReference>
<comment type="subcellular location">
    <subcellularLocation>
        <location evidence="1">Cell membrane</location>
        <topology evidence="1">Multi-pass membrane protein</topology>
    </subcellularLocation>
</comment>
<sequence length="776" mass="87035">MTNSKNDNRIRKKSTKKPPRNRAKKKREWTFDFNVFSLVVMGLSLILFIFIFSSNTGKVGNAITSSFTNIFGKLALAFPAIIFISFLFAYRDKYRENIKHFLLLYLLFIMTLAFLSKAYVRNDLNWTIDYNIQNAADSGGMIGGFFAYYIISFLGTLGLDILFALSIFLFAIGISPLTYGEFLTKIRDIIILIASKISDLFANLKEKRNEASKNIKESEDEEIFIANDNHNLGPTLEEKPIKETELTEKIDQPIEKEVRPKKRAIKTYDFSDDEEIEVRSYKSKQIEMKDLDETFKKEFDNYNYPPVDLLEDRTDAGSIDEGEIKEKAIAIEETLESFGIEAKVVQIDIGPTVTCYELKPQRGVKVSKILNLADDLALSLATSGIRILAPIPGKSHVGIEVPNDSKEIVGFKEIISTNKFANAKSKIPFAMGKSISGEPVVSGIEKMPHLLVSGATGSGKSVCINTIIMSILYKHSPDEVKLLMIDPKVVELSVYNGIPHLIMPVITDPKKASSSLFWAISEMEKRYKAFQKYHVRDIEGYKRAAETDESMENLPYIVVIIDELADLMMTAASEVEDYIMRLAQKSRACGIHLVIATQRPTVDVITGTIKANIPSRISFAVTSQTDSRTILDASGAEKLLGKGDMLYASSDSMKPLRIQGAFVSDKEVLDVVEYIKEETKADYNQEAIETVEENSQVKEVDDEDELIDEATQIIIDENTASVSLLQRKLRIGYARAGRIIDQLEAKGIVGPYEGSKPRKVLVDRSYFEGDLGEYSE</sequence>
<reference evidence="18 19" key="1">
    <citation type="journal article" date="2025" name="Anaerobe">
        <title>Description of Anaerococcus kampingiae sp. nov., Anaerococcus groningensis sp. nov., Anaerococcus martiniensis sp. nov., and Anaerococcus cruorum sp. nov., isolated from human clinical specimens.</title>
        <authorList>
            <person name="Boiten K.E."/>
            <person name="Meijer J."/>
            <person name="van Wezel E.M."/>
            <person name="Veloo A.C.M."/>
        </authorList>
    </citation>
    <scope>NUCLEOTIDE SEQUENCE [LARGE SCALE GENOMIC DNA]</scope>
    <source>
        <strain evidence="18 19">ENR0831</strain>
    </source>
</reference>
<organism evidence="18 19">
    <name type="scientific">Anaerococcus martiniensis</name>
    <dbReference type="NCBI Taxonomy" id="3115615"/>
    <lineage>
        <taxon>Bacteria</taxon>
        <taxon>Bacillati</taxon>
        <taxon>Bacillota</taxon>
        <taxon>Tissierellia</taxon>
        <taxon>Tissierellales</taxon>
        <taxon>Peptoniphilaceae</taxon>
        <taxon>Anaerococcus</taxon>
    </lineage>
</organism>
<keyword evidence="12" id="KW-0131">Cell cycle</keyword>
<evidence type="ECO:0000256" key="14">
    <source>
        <dbReference type="PROSITE-ProRule" id="PRU00289"/>
    </source>
</evidence>
<dbReference type="InterPro" id="IPR018541">
    <property type="entry name" value="Ftsk_gamma"/>
</dbReference>
<proteinExistence type="inferred from homology"/>
<evidence type="ECO:0000256" key="2">
    <source>
        <dbReference type="ARBA" id="ARBA00006474"/>
    </source>
</evidence>
<evidence type="ECO:0000256" key="1">
    <source>
        <dbReference type="ARBA" id="ARBA00004651"/>
    </source>
</evidence>
<evidence type="ECO:0000256" key="12">
    <source>
        <dbReference type="ARBA" id="ARBA00023306"/>
    </source>
</evidence>
<evidence type="ECO:0000259" key="17">
    <source>
        <dbReference type="PROSITE" id="PS50901"/>
    </source>
</evidence>
<keyword evidence="5 16" id="KW-0812">Transmembrane</keyword>
<keyword evidence="9 16" id="KW-1133">Transmembrane helix</keyword>
<feature type="transmembrane region" description="Helical" evidence="16">
    <location>
        <begin position="146"/>
        <end position="174"/>
    </location>
</feature>
<evidence type="ECO:0000313" key="18">
    <source>
        <dbReference type="EMBL" id="MFO3665153.1"/>
    </source>
</evidence>
<evidence type="ECO:0000256" key="16">
    <source>
        <dbReference type="SAM" id="Phobius"/>
    </source>
</evidence>
<comment type="caution">
    <text evidence="18">The sequence shown here is derived from an EMBL/GenBank/DDBJ whole genome shotgun (WGS) entry which is preliminary data.</text>
</comment>
<dbReference type="EMBL" id="JBGMEI010000002">
    <property type="protein sequence ID" value="MFO3665153.1"/>
    <property type="molecule type" value="Genomic_DNA"/>
</dbReference>
<feature type="region of interest" description="Disordered" evidence="15">
    <location>
        <begin position="1"/>
        <end position="23"/>
    </location>
</feature>
<dbReference type="InterPro" id="IPR036388">
    <property type="entry name" value="WH-like_DNA-bd_sf"/>
</dbReference>
<evidence type="ECO:0000256" key="6">
    <source>
        <dbReference type="ARBA" id="ARBA00022741"/>
    </source>
</evidence>
<keyword evidence="11 16" id="KW-0472">Membrane</keyword>
<dbReference type="SMART" id="SM00843">
    <property type="entry name" value="Ftsk_gamma"/>
    <property type="match status" value="1"/>
</dbReference>
<dbReference type="Proteomes" id="UP001637996">
    <property type="component" value="Unassembled WGS sequence"/>
</dbReference>
<protein>
    <submittedName>
        <fullName evidence="18">DNA translocase FtsK 4TM domain-containing protein</fullName>
    </submittedName>
</protein>
<dbReference type="Gene3D" id="3.40.50.300">
    <property type="entry name" value="P-loop containing nucleotide triphosphate hydrolases"/>
    <property type="match status" value="1"/>
</dbReference>
<keyword evidence="6 14" id="KW-0547">Nucleotide-binding</keyword>
<keyword evidence="10" id="KW-0238">DNA-binding</keyword>
<keyword evidence="4" id="KW-0132">Cell division</keyword>
<evidence type="ECO:0000256" key="11">
    <source>
        <dbReference type="ARBA" id="ARBA00023136"/>
    </source>
</evidence>
<evidence type="ECO:0000256" key="15">
    <source>
        <dbReference type="SAM" id="MobiDB-lite"/>
    </source>
</evidence>
<accession>A0ABW9M855</accession>